<dbReference type="PANTHER" id="PTHR21366">
    <property type="entry name" value="GLYOXALASE FAMILY PROTEIN"/>
    <property type="match status" value="1"/>
</dbReference>
<evidence type="ECO:0000256" key="3">
    <source>
        <dbReference type="ARBA" id="ARBA00022723"/>
    </source>
</evidence>
<evidence type="ECO:0000256" key="1">
    <source>
        <dbReference type="ARBA" id="ARBA00001954"/>
    </source>
</evidence>
<sequence>MTTLHNAPGALRLHGVDHTARPTWRLRETVSFYRDVLGLPLVHVISARGWGPETHPDFLHFFFDSGNGSTIAFFYYLGSEEPAAMQGRSRMRPLPEDHVADATHTAWLVRDEDELKAWKKRLEDAGLDVSVETRHEVIESIYVRDPNGYFVEFTRKLRPLGEIDALDADLTLRAAIQAEDEALAAGGRIRQIDEIWARKAALLETRLPRPDGAAAGVRIFVPRVAEFAPLVRDAARRGDCAVVAGEHFDCIQADGPLEFRRKALGLKPAVWYGLFTGGVRGAIDVLDRDRVRIVPAAG</sequence>
<evidence type="ECO:0000256" key="6">
    <source>
        <dbReference type="ARBA" id="ARBA00023002"/>
    </source>
</evidence>
<dbReference type="PROSITE" id="PS51819">
    <property type="entry name" value="VOC"/>
    <property type="match status" value="1"/>
</dbReference>
<dbReference type="Gene3D" id="3.10.180.10">
    <property type="entry name" value="2,3-Dihydroxybiphenyl 1,2-Dioxygenase, domain 1"/>
    <property type="match status" value="1"/>
</dbReference>
<dbReference type="AlphaFoldDB" id="A0A261VFU3"/>
<evidence type="ECO:0000256" key="4">
    <source>
        <dbReference type="ARBA" id="ARBA00022797"/>
    </source>
</evidence>
<evidence type="ECO:0000256" key="7">
    <source>
        <dbReference type="ARBA" id="ARBA00023004"/>
    </source>
</evidence>
<keyword evidence="7 8" id="KW-0408">Iron</keyword>
<keyword evidence="6 8" id="KW-0560">Oxidoreductase</keyword>
<protein>
    <submittedName>
        <fullName evidence="10">Glyoxalase</fullName>
    </submittedName>
</protein>
<dbReference type="RefSeq" id="WP_094807751.1">
    <property type="nucleotide sequence ID" value="NZ_NEVT01000008.1"/>
</dbReference>
<keyword evidence="4 8" id="KW-0058">Aromatic hydrocarbons catabolism</keyword>
<dbReference type="PANTHER" id="PTHR21366:SF31">
    <property type="entry name" value="METALLOTHIOL TRANSFERASE FOSB"/>
    <property type="match status" value="1"/>
</dbReference>
<keyword evidence="3" id="KW-0479">Metal-binding</keyword>
<dbReference type="EMBL" id="NEVT01000008">
    <property type="protein sequence ID" value="OZI72641.1"/>
    <property type="molecule type" value="Genomic_DNA"/>
</dbReference>
<dbReference type="Proteomes" id="UP000215633">
    <property type="component" value="Unassembled WGS sequence"/>
</dbReference>
<dbReference type="InterPro" id="IPR000486">
    <property type="entry name" value="Xdiol_ring_cleave_dOase_1/2"/>
</dbReference>
<keyword evidence="5 8" id="KW-0223">Dioxygenase</keyword>
<evidence type="ECO:0000256" key="2">
    <source>
        <dbReference type="ARBA" id="ARBA00008784"/>
    </source>
</evidence>
<gene>
    <name evidence="10" type="ORF">CAL24_20365</name>
</gene>
<comment type="cofactor">
    <cofactor evidence="1 8">
        <name>Fe(2+)</name>
        <dbReference type="ChEBI" id="CHEBI:29033"/>
    </cofactor>
</comment>
<comment type="caution">
    <text evidence="10">The sequence shown here is derived from an EMBL/GenBank/DDBJ whole genome shotgun (WGS) entry which is preliminary data.</text>
</comment>
<dbReference type="SUPFAM" id="SSF54593">
    <property type="entry name" value="Glyoxalase/Bleomycin resistance protein/Dihydroxybiphenyl dioxygenase"/>
    <property type="match status" value="1"/>
</dbReference>
<feature type="domain" description="VOC" evidence="9">
    <location>
        <begin position="15"/>
        <end position="156"/>
    </location>
</feature>
<evidence type="ECO:0000256" key="5">
    <source>
        <dbReference type="ARBA" id="ARBA00022964"/>
    </source>
</evidence>
<dbReference type="InterPro" id="IPR029068">
    <property type="entry name" value="Glyas_Bleomycin-R_OHBP_Dase"/>
</dbReference>
<dbReference type="InterPro" id="IPR050383">
    <property type="entry name" value="GlyoxalaseI/FosfomycinResist"/>
</dbReference>
<dbReference type="Pfam" id="PF00903">
    <property type="entry name" value="Glyoxalase"/>
    <property type="match status" value="1"/>
</dbReference>
<dbReference type="InterPro" id="IPR004360">
    <property type="entry name" value="Glyas_Fos-R_dOase_dom"/>
</dbReference>
<evidence type="ECO:0000256" key="8">
    <source>
        <dbReference type="RuleBase" id="RU000683"/>
    </source>
</evidence>
<comment type="similarity">
    <text evidence="2 8">Belongs to the extradiol ring-cleavage dioxygenase family.</text>
</comment>
<keyword evidence="11" id="KW-1185">Reference proteome</keyword>
<dbReference type="GO" id="GO:0051213">
    <property type="term" value="F:dioxygenase activity"/>
    <property type="evidence" value="ECO:0007669"/>
    <property type="project" value="UniProtKB-KW"/>
</dbReference>
<evidence type="ECO:0000259" key="9">
    <source>
        <dbReference type="PROSITE" id="PS51819"/>
    </source>
</evidence>
<evidence type="ECO:0000313" key="10">
    <source>
        <dbReference type="EMBL" id="OZI72641.1"/>
    </source>
</evidence>
<evidence type="ECO:0000313" key="11">
    <source>
        <dbReference type="Proteomes" id="UP000215633"/>
    </source>
</evidence>
<dbReference type="InterPro" id="IPR037523">
    <property type="entry name" value="VOC_core"/>
</dbReference>
<proteinExistence type="inferred from homology"/>
<dbReference type="GO" id="GO:0008198">
    <property type="term" value="F:ferrous iron binding"/>
    <property type="evidence" value="ECO:0007669"/>
    <property type="project" value="InterPro"/>
</dbReference>
<dbReference type="CDD" id="cd06587">
    <property type="entry name" value="VOC"/>
    <property type="match status" value="1"/>
</dbReference>
<organism evidence="10 11">
    <name type="scientific">Bordetella genomosp. 2</name>
    <dbReference type="NCBI Taxonomy" id="1983456"/>
    <lineage>
        <taxon>Bacteria</taxon>
        <taxon>Pseudomonadati</taxon>
        <taxon>Pseudomonadota</taxon>
        <taxon>Betaproteobacteria</taxon>
        <taxon>Burkholderiales</taxon>
        <taxon>Alcaligenaceae</taxon>
        <taxon>Bordetella</taxon>
    </lineage>
</organism>
<accession>A0A261VFU3</accession>
<name>A0A261VFU3_9BORD</name>
<dbReference type="PROSITE" id="PS00082">
    <property type="entry name" value="EXTRADIOL_DIOXYGENAS"/>
    <property type="match status" value="1"/>
</dbReference>
<reference evidence="11" key="1">
    <citation type="submission" date="2017-05" db="EMBL/GenBank/DDBJ databases">
        <title>Complete and WGS of Bordetella genogroups.</title>
        <authorList>
            <person name="Spilker T."/>
            <person name="Lipuma J."/>
        </authorList>
    </citation>
    <scope>NUCLEOTIDE SEQUENCE [LARGE SCALE GENOMIC DNA]</scope>
    <source>
        <strain evidence="11">AU8256</strain>
    </source>
</reference>